<dbReference type="EMBL" id="JAKKPZ010000009">
    <property type="protein sequence ID" value="KAI1717049.1"/>
    <property type="molecule type" value="Genomic_DNA"/>
</dbReference>
<feature type="chain" id="PRO_5041938823" evidence="1">
    <location>
        <begin position="19"/>
        <end position="262"/>
    </location>
</feature>
<evidence type="ECO:0000313" key="2">
    <source>
        <dbReference type="EMBL" id="KAI1717049.1"/>
    </source>
</evidence>
<feature type="signal peptide" evidence="1">
    <location>
        <begin position="1"/>
        <end position="18"/>
    </location>
</feature>
<evidence type="ECO:0000313" key="3">
    <source>
        <dbReference type="Proteomes" id="UP001201812"/>
    </source>
</evidence>
<keyword evidence="1" id="KW-0732">Signal</keyword>
<proteinExistence type="predicted"/>
<dbReference type="Proteomes" id="UP001201812">
    <property type="component" value="Unassembled WGS sequence"/>
</dbReference>
<comment type="caution">
    <text evidence="2">The sequence shown here is derived from an EMBL/GenBank/DDBJ whole genome shotgun (WGS) entry which is preliminary data.</text>
</comment>
<evidence type="ECO:0000256" key="1">
    <source>
        <dbReference type="SAM" id="SignalP"/>
    </source>
</evidence>
<keyword evidence="3" id="KW-1185">Reference proteome</keyword>
<protein>
    <submittedName>
        <fullName evidence="2">Uncharacterized protein</fullName>
    </submittedName>
</protein>
<reference evidence="2" key="1">
    <citation type="submission" date="2022-01" db="EMBL/GenBank/DDBJ databases">
        <title>Genome Sequence Resource for Two Populations of Ditylenchus destructor, the Migratory Endoparasitic Phytonematode.</title>
        <authorList>
            <person name="Zhang H."/>
            <person name="Lin R."/>
            <person name="Xie B."/>
        </authorList>
    </citation>
    <scope>NUCLEOTIDE SEQUENCE</scope>
    <source>
        <strain evidence="2">BazhouSP</strain>
    </source>
</reference>
<dbReference type="AlphaFoldDB" id="A0AAD4N922"/>
<name>A0AAD4N922_9BILA</name>
<sequence>MIWIGCILFISVIQVLHCCQPPPLVPQGYSDPAYYNNIYNFDPDQSAYNHYSPVSSPTPYAPLNPTEVDGSQLNNDIELNEDAGAQQLDFIQVQNPNALEQEIDNGYKRIAPNQRNSEFETGRAPLVFQPLPTPIAPPSMSENPLMALLKAMNFGIGSSSAQPPHDPFISNPNSKLMADPKSELSLLQDFERDQCKYGKFDNMSALLDCMDVEGEMFSGVKSTNINLGKSKEKNPTMQCNFEADEIGKSSNDGTKLQCGYAI</sequence>
<organism evidence="2 3">
    <name type="scientific">Ditylenchus destructor</name>
    <dbReference type="NCBI Taxonomy" id="166010"/>
    <lineage>
        <taxon>Eukaryota</taxon>
        <taxon>Metazoa</taxon>
        <taxon>Ecdysozoa</taxon>
        <taxon>Nematoda</taxon>
        <taxon>Chromadorea</taxon>
        <taxon>Rhabditida</taxon>
        <taxon>Tylenchina</taxon>
        <taxon>Tylenchomorpha</taxon>
        <taxon>Sphaerularioidea</taxon>
        <taxon>Anguinidae</taxon>
        <taxon>Anguininae</taxon>
        <taxon>Ditylenchus</taxon>
    </lineage>
</organism>
<accession>A0AAD4N922</accession>
<gene>
    <name evidence="2" type="ORF">DdX_06774</name>
</gene>